<dbReference type="InterPro" id="IPR006571">
    <property type="entry name" value="TLDc_dom"/>
</dbReference>
<feature type="domain" description="TLDc" evidence="1">
    <location>
        <begin position="9"/>
        <end position="154"/>
    </location>
</feature>
<dbReference type="SMART" id="SM00584">
    <property type="entry name" value="TLDc"/>
    <property type="match status" value="1"/>
</dbReference>
<accession>A0AAW0MR27</accession>
<evidence type="ECO:0000313" key="2">
    <source>
        <dbReference type="EMBL" id="KAK7879559.1"/>
    </source>
</evidence>
<dbReference type="Proteomes" id="UP001460270">
    <property type="component" value="Unassembled WGS sequence"/>
</dbReference>
<comment type="caution">
    <text evidence="2">The sequence shown here is derived from an EMBL/GenBank/DDBJ whole genome shotgun (WGS) entry which is preliminary data.</text>
</comment>
<dbReference type="PROSITE" id="PS51886">
    <property type="entry name" value="TLDC"/>
    <property type="match status" value="1"/>
</dbReference>
<keyword evidence="3" id="KW-1185">Reference proteome</keyword>
<dbReference type="EMBL" id="JBBPFD010000242">
    <property type="protein sequence ID" value="KAK7879559.1"/>
    <property type="molecule type" value="Genomic_DNA"/>
</dbReference>
<name>A0AAW0MR27_9GOBI</name>
<sequence>MQELRPATTVMNSNLTKVQTSALCQELGGGVKLTLLFKASIHGFTGAAFHQRCDTRGPSVSVGYNRSGYVFGGYTTAPFCQSGQYVSDPKAFLFTFKGDKLLKYLPINNAYAVRMTPNSGPYFGKNLVLMNGDAAVTYSNPGSCYISLQKKCTK</sequence>
<dbReference type="AlphaFoldDB" id="A0AAW0MR27"/>
<proteinExistence type="predicted"/>
<protein>
    <recommendedName>
        <fullName evidence="1">TLDc domain-containing protein</fullName>
    </recommendedName>
</protein>
<reference evidence="3" key="1">
    <citation type="submission" date="2024-04" db="EMBL/GenBank/DDBJ databases">
        <title>Salinicola lusitanus LLJ914,a marine bacterium isolated from the Okinawa Trough.</title>
        <authorList>
            <person name="Li J."/>
        </authorList>
    </citation>
    <scope>NUCLEOTIDE SEQUENCE [LARGE SCALE GENOMIC DNA]</scope>
</reference>
<gene>
    <name evidence="2" type="ORF">WMY93_033731</name>
</gene>
<evidence type="ECO:0000313" key="3">
    <source>
        <dbReference type="Proteomes" id="UP001460270"/>
    </source>
</evidence>
<evidence type="ECO:0000259" key="1">
    <source>
        <dbReference type="PROSITE" id="PS51886"/>
    </source>
</evidence>
<dbReference type="Pfam" id="PF07534">
    <property type="entry name" value="TLD"/>
    <property type="match status" value="1"/>
</dbReference>
<organism evidence="2 3">
    <name type="scientific">Mugilogobius chulae</name>
    <name type="common">yellowstripe goby</name>
    <dbReference type="NCBI Taxonomy" id="88201"/>
    <lineage>
        <taxon>Eukaryota</taxon>
        <taxon>Metazoa</taxon>
        <taxon>Chordata</taxon>
        <taxon>Craniata</taxon>
        <taxon>Vertebrata</taxon>
        <taxon>Euteleostomi</taxon>
        <taxon>Actinopterygii</taxon>
        <taxon>Neopterygii</taxon>
        <taxon>Teleostei</taxon>
        <taxon>Neoteleostei</taxon>
        <taxon>Acanthomorphata</taxon>
        <taxon>Gobiaria</taxon>
        <taxon>Gobiiformes</taxon>
        <taxon>Gobioidei</taxon>
        <taxon>Gobiidae</taxon>
        <taxon>Gobionellinae</taxon>
        <taxon>Mugilogobius</taxon>
    </lineage>
</organism>